<dbReference type="RefSeq" id="WP_260724363.1">
    <property type="nucleotide sequence ID" value="NZ_BAAABS010000082.1"/>
</dbReference>
<dbReference type="Proteomes" id="UP001058271">
    <property type="component" value="Chromosome"/>
</dbReference>
<dbReference type="PROSITE" id="PS51257">
    <property type="entry name" value="PROKAR_LIPOPROTEIN"/>
    <property type="match status" value="1"/>
</dbReference>
<evidence type="ECO:0000256" key="1">
    <source>
        <dbReference type="SAM" id="MobiDB-lite"/>
    </source>
</evidence>
<evidence type="ECO:0008006" key="5">
    <source>
        <dbReference type="Google" id="ProtNLM"/>
    </source>
</evidence>
<reference evidence="3" key="1">
    <citation type="submission" date="2021-04" db="EMBL/GenBank/DDBJ databases">
        <title>Biosynthetic gene clusters of Dactylosporangioum roseum.</title>
        <authorList>
            <person name="Hartkoorn R.C."/>
            <person name="Beaudoing E."/>
            <person name="Hot D."/>
            <person name="Moureu S."/>
        </authorList>
    </citation>
    <scope>NUCLEOTIDE SEQUENCE</scope>
    <source>
        <strain evidence="3">NRRL B-16295</strain>
    </source>
</reference>
<evidence type="ECO:0000313" key="4">
    <source>
        <dbReference type="Proteomes" id="UP001058271"/>
    </source>
</evidence>
<evidence type="ECO:0000256" key="2">
    <source>
        <dbReference type="SAM" id="SignalP"/>
    </source>
</evidence>
<organism evidence="3 4">
    <name type="scientific">Dactylosporangium roseum</name>
    <dbReference type="NCBI Taxonomy" id="47989"/>
    <lineage>
        <taxon>Bacteria</taxon>
        <taxon>Bacillati</taxon>
        <taxon>Actinomycetota</taxon>
        <taxon>Actinomycetes</taxon>
        <taxon>Micromonosporales</taxon>
        <taxon>Micromonosporaceae</taxon>
        <taxon>Dactylosporangium</taxon>
    </lineage>
</organism>
<sequence length="184" mass="19089">MRRVLVLALLAAVTALPALTACSSGSPGAETSPSGSLSTRTAGCAATPSPDSVDPVDVTAQVGQQGEAAFAAVFAGARVGDEGVDVYRKPSAEFDAWVLETFRDACVLLHDARFSAGDLARRYDEVGDDHAYWSSRGVEVNSVSSDFVRGVVVVGTADVDKATPLFKARYADGVPVELVKEAPA</sequence>
<keyword evidence="2" id="KW-0732">Signal</keyword>
<evidence type="ECO:0000313" key="3">
    <source>
        <dbReference type="EMBL" id="UWZ35021.1"/>
    </source>
</evidence>
<dbReference type="EMBL" id="CP073721">
    <property type="protein sequence ID" value="UWZ35021.1"/>
    <property type="molecule type" value="Genomic_DNA"/>
</dbReference>
<protein>
    <recommendedName>
        <fullName evidence="5">Lipoprotein</fullName>
    </recommendedName>
</protein>
<accession>A0ABY5YZ46</accession>
<name>A0ABY5YZ46_9ACTN</name>
<feature type="signal peptide" evidence="2">
    <location>
        <begin position="1"/>
        <end position="20"/>
    </location>
</feature>
<feature type="region of interest" description="Disordered" evidence="1">
    <location>
        <begin position="22"/>
        <end position="55"/>
    </location>
</feature>
<proteinExistence type="predicted"/>
<feature type="compositionally biased region" description="Polar residues" evidence="1">
    <location>
        <begin position="22"/>
        <end position="41"/>
    </location>
</feature>
<keyword evidence="4" id="KW-1185">Reference proteome</keyword>
<feature type="chain" id="PRO_5046211201" description="Lipoprotein" evidence="2">
    <location>
        <begin position="21"/>
        <end position="184"/>
    </location>
</feature>
<gene>
    <name evidence="3" type="ORF">Drose_28195</name>
</gene>